<name>A0AAD2CRF1_9STRA</name>
<keyword evidence="1" id="KW-0472">Membrane</keyword>
<dbReference type="AlphaFoldDB" id="A0AAD2CRF1"/>
<keyword evidence="3" id="KW-1185">Reference proteome</keyword>
<evidence type="ECO:0000313" key="3">
    <source>
        <dbReference type="Proteomes" id="UP001295423"/>
    </source>
</evidence>
<evidence type="ECO:0000256" key="1">
    <source>
        <dbReference type="SAM" id="Phobius"/>
    </source>
</evidence>
<sequence>MPRKHQKKWSHSSTEYLSDRIAKASLGTSSRRHFHNLWLFFHIRRGDSKKVRKTTLPDLLESYLKCSLHGTESTGKNITLLMGSDERNGKYRQLVLDLMNRKSNAALPSYPHVSMLDADAITKDLMEELVAQKAMPEWLEYRATTINCFLLLQGIGILGAFTFSSFYLSKRRSDCRPCNHLLTAYPGIWK</sequence>
<proteinExistence type="predicted"/>
<gene>
    <name evidence="2" type="ORF">CYCCA115_LOCUS8713</name>
</gene>
<accession>A0AAD2CRF1</accession>
<dbReference type="Proteomes" id="UP001295423">
    <property type="component" value="Unassembled WGS sequence"/>
</dbReference>
<organism evidence="2 3">
    <name type="scientific">Cylindrotheca closterium</name>
    <dbReference type="NCBI Taxonomy" id="2856"/>
    <lineage>
        <taxon>Eukaryota</taxon>
        <taxon>Sar</taxon>
        <taxon>Stramenopiles</taxon>
        <taxon>Ochrophyta</taxon>
        <taxon>Bacillariophyta</taxon>
        <taxon>Bacillariophyceae</taxon>
        <taxon>Bacillariophycidae</taxon>
        <taxon>Bacillariales</taxon>
        <taxon>Bacillariaceae</taxon>
        <taxon>Cylindrotheca</taxon>
    </lineage>
</organism>
<protein>
    <submittedName>
        <fullName evidence="2">Uncharacterized protein</fullName>
    </submittedName>
</protein>
<evidence type="ECO:0000313" key="2">
    <source>
        <dbReference type="EMBL" id="CAJ1944052.1"/>
    </source>
</evidence>
<reference evidence="2" key="1">
    <citation type="submission" date="2023-08" db="EMBL/GenBank/DDBJ databases">
        <authorList>
            <person name="Audoor S."/>
            <person name="Bilcke G."/>
        </authorList>
    </citation>
    <scope>NUCLEOTIDE SEQUENCE</scope>
</reference>
<keyword evidence="1" id="KW-0812">Transmembrane</keyword>
<keyword evidence="1" id="KW-1133">Transmembrane helix</keyword>
<dbReference type="EMBL" id="CAKOGP040001191">
    <property type="protein sequence ID" value="CAJ1944052.1"/>
    <property type="molecule type" value="Genomic_DNA"/>
</dbReference>
<comment type="caution">
    <text evidence="2">The sequence shown here is derived from an EMBL/GenBank/DDBJ whole genome shotgun (WGS) entry which is preliminary data.</text>
</comment>
<feature type="transmembrane region" description="Helical" evidence="1">
    <location>
        <begin position="148"/>
        <end position="168"/>
    </location>
</feature>